<reference evidence="2 3" key="1">
    <citation type="submission" date="2017-08" db="EMBL/GenBank/DDBJ databases">
        <title>Infants hospitalized years apart are colonized by the same room-sourced microbial strains.</title>
        <authorList>
            <person name="Brooks B."/>
            <person name="Olm M.R."/>
            <person name="Firek B.A."/>
            <person name="Baker R."/>
            <person name="Thomas B.C."/>
            <person name="Morowitz M.J."/>
            <person name="Banfield J.F."/>
        </authorList>
    </citation>
    <scope>NUCLEOTIDE SEQUENCE [LARGE SCALE GENOMIC DNA]</scope>
    <source>
        <strain evidence="2">S2_006_000_R2_64</strain>
    </source>
</reference>
<dbReference type="PANTHER" id="PTHR30399">
    <property type="entry name" value="UNCHARACTERIZED PROTEIN YGJP"/>
    <property type="match status" value="1"/>
</dbReference>
<dbReference type="Proteomes" id="UP000249739">
    <property type="component" value="Unassembled WGS sequence"/>
</dbReference>
<feature type="domain" description="YgjP-like metallopeptidase" evidence="1">
    <location>
        <begin position="26"/>
        <end position="219"/>
    </location>
</feature>
<evidence type="ECO:0000259" key="1">
    <source>
        <dbReference type="Pfam" id="PF01863"/>
    </source>
</evidence>
<accession>A0A2W5HG15</accession>
<dbReference type="PANTHER" id="PTHR30399:SF1">
    <property type="entry name" value="UTP PYROPHOSPHATASE"/>
    <property type="match status" value="1"/>
</dbReference>
<sequence>MPDFASISPHLNVRISPRARKLMLRLDATERKIHLIVPKRASLKSAYEFARQNQGWIDEKLATLPDAVPYHDGVLIPVLGRQLRLTIDHDNIYKLTKVFIEDDRLVVRTNLDNPSGRISRFLKKTAETEFKAIADEKAARIGKKIKVLTLRDMKTRWGSCSTDGRMSLNWRLIFAPAETYDYVIAHEAAHLIHANHGPQFWKLCHDLSSDFSTGSSWIAENANELMRFGALFHPEKNEE</sequence>
<evidence type="ECO:0000313" key="2">
    <source>
        <dbReference type="EMBL" id="PZP54542.1"/>
    </source>
</evidence>
<organism evidence="2 3">
    <name type="scientific">Micavibrio aeruginosavorus</name>
    <dbReference type="NCBI Taxonomy" id="349221"/>
    <lineage>
        <taxon>Bacteria</taxon>
        <taxon>Pseudomonadati</taxon>
        <taxon>Bdellovibrionota</taxon>
        <taxon>Bdellovibrionia</taxon>
        <taxon>Bdellovibrionales</taxon>
        <taxon>Pseudobdellovibrionaceae</taxon>
        <taxon>Micavibrio</taxon>
    </lineage>
</organism>
<dbReference type="AlphaFoldDB" id="A0A2W5HG15"/>
<gene>
    <name evidence="2" type="ORF">DI586_09570</name>
</gene>
<dbReference type="Gene3D" id="3.30.2010.10">
    <property type="entry name" value="Metalloproteases ('zincins'), catalytic domain"/>
    <property type="match status" value="1"/>
</dbReference>
<dbReference type="CDD" id="cd07344">
    <property type="entry name" value="M48_yhfN_like"/>
    <property type="match status" value="1"/>
</dbReference>
<protein>
    <submittedName>
        <fullName evidence="2">M48 family peptidase</fullName>
    </submittedName>
</protein>
<dbReference type="Pfam" id="PF01863">
    <property type="entry name" value="YgjP-like"/>
    <property type="match status" value="1"/>
</dbReference>
<comment type="caution">
    <text evidence="2">The sequence shown here is derived from an EMBL/GenBank/DDBJ whole genome shotgun (WGS) entry which is preliminary data.</text>
</comment>
<evidence type="ECO:0000313" key="3">
    <source>
        <dbReference type="Proteomes" id="UP000249739"/>
    </source>
</evidence>
<dbReference type="InterPro" id="IPR002725">
    <property type="entry name" value="YgjP-like_metallopeptidase"/>
</dbReference>
<proteinExistence type="predicted"/>
<dbReference type="EMBL" id="QFOT01000128">
    <property type="protein sequence ID" value="PZP54542.1"/>
    <property type="molecule type" value="Genomic_DNA"/>
</dbReference>
<dbReference type="InterPro" id="IPR053136">
    <property type="entry name" value="UTP_pyrophosphatase-like"/>
</dbReference>
<name>A0A2W5HG15_9BACT</name>